<sequence>MLFSPACTWSSVNLPSLVSAVTHSHLITPTSSCLCYMDKCDALAEVFEGLIARGLVDSPSFLTIGINS</sequence>
<keyword evidence="2" id="KW-1185">Reference proteome</keyword>
<dbReference type="AlphaFoldDB" id="A0AAV9RG38"/>
<proteinExistence type="predicted"/>
<evidence type="ECO:0000313" key="1">
    <source>
        <dbReference type="EMBL" id="KAK5607893.1"/>
    </source>
</evidence>
<organism evidence="1 2">
    <name type="scientific">Crenichthys baileyi</name>
    <name type="common">White River springfish</name>
    <dbReference type="NCBI Taxonomy" id="28760"/>
    <lineage>
        <taxon>Eukaryota</taxon>
        <taxon>Metazoa</taxon>
        <taxon>Chordata</taxon>
        <taxon>Craniata</taxon>
        <taxon>Vertebrata</taxon>
        <taxon>Euteleostomi</taxon>
        <taxon>Actinopterygii</taxon>
        <taxon>Neopterygii</taxon>
        <taxon>Teleostei</taxon>
        <taxon>Neoteleostei</taxon>
        <taxon>Acanthomorphata</taxon>
        <taxon>Ovalentaria</taxon>
        <taxon>Atherinomorphae</taxon>
        <taxon>Cyprinodontiformes</taxon>
        <taxon>Goodeidae</taxon>
        <taxon>Crenichthys</taxon>
    </lineage>
</organism>
<evidence type="ECO:0000313" key="2">
    <source>
        <dbReference type="Proteomes" id="UP001311232"/>
    </source>
</evidence>
<accession>A0AAV9RG38</accession>
<protein>
    <submittedName>
        <fullName evidence="1">Uncharacterized protein</fullName>
    </submittedName>
</protein>
<reference evidence="1 2" key="1">
    <citation type="submission" date="2021-06" db="EMBL/GenBank/DDBJ databases">
        <authorList>
            <person name="Palmer J.M."/>
        </authorList>
    </citation>
    <scope>NUCLEOTIDE SEQUENCE [LARGE SCALE GENOMIC DNA]</scope>
    <source>
        <strain evidence="1 2">MEX-2019</strain>
        <tissue evidence="1">Muscle</tissue>
    </source>
</reference>
<dbReference type="EMBL" id="JAHHUM010001911">
    <property type="protein sequence ID" value="KAK5607893.1"/>
    <property type="molecule type" value="Genomic_DNA"/>
</dbReference>
<gene>
    <name evidence="1" type="ORF">CRENBAI_009153</name>
</gene>
<comment type="caution">
    <text evidence="1">The sequence shown here is derived from an EMBL/GenBank/DDBJ whole genome shotgun (WGS) entry which is preliminary data.</text>
</comment>
<name>A0AAV9RG38_9TELE</name>
<dbReference type="Proteomes" id="UP001311232">
    <property type="component" value="Unassembled WGS sequence"/>
</dbReference>